<gene>
    <name evidence="3" type="primary">NSNH</name>
    <name evidence="3" type="ORF">AWC38_SpisGene15089</name>
</gene>
<proteinExistence type="inferred from homology"/>
<dbReference type="InterPro" id="IPR001910">
    <property type="entry name" value="Inosine/uridine_hydrolase_dom"/>
</dbReference>
<comment type="similarity">
    <text evidence="1">Belongs to the IUNH family.</text>
</comment>
<sequence length="317" mass="34663">MMAKRKMIIDCDAGIDDAQAILVALAAPNVEVVAITCVAGNTTIENVCVNVLKVLELCNRTDIPVFKGAAGSLLDDSKGSASHFHGKDGLGDVKDIPDPDMSLLKTEHAVNAMIRIVNEHPGEITLVPLGPLTNVALACRLDPDISSKLENVVIMGGNFEAKGNTYVSAEFNFHFDVEAAYIVLNKLTCPVSLVTWEFCLNHALSWDFYDSYIGQGTKKSDFIQRISHVSASFYKENKRGFGQGYTSCDPLAMSVAVKPEIVTEETSVYATTELHGHLTRGQMVVDWRGHLGKKHNIMLVQEVDLEAHKVLMMNSLK</sequence>
<dbReference type="OrthoDB" id="432381at2759"/>
<accession>A0A2B4RPW5</accession>
<dbReference type="STRING" id="50429.A0A2B4RPW5"/>
<organism evidence="3 4">
    <name type="scientific">Stylophora pistillata</name>
    <name type="common">Smooth cauliflower coral</name>
    <dbReference type="NCBI Taxonomy" id="50429"/>
    <lineage>
        <taxon>Eukaryota</taxon>
        <taxon>Metazoa</taxon>
        <taxon>Cnidaria</taxon>
        <taxon>Anthozoa</taxon>
        <taxon>Hexacorallia</taxon>
        <taxon>Scleractinia</taxon>
        <taxon>Astrocoeniina</taxon>
        <taxon>Pocilloporidae</taxon>
        <taxon>Stylophora</taxon>
    </lineage>
</organism>
<dbReference type="InterPro" id="IPR052775">
    <property type="entry name" value="IUN_hydrolase"/>
</dbReference>
<dbReference type="GO" id="GO:0016799">
    <property type="term" value="F:hydrolase activity, hydrolyzing N-glycosyl compounds"/>
    <property type="evidence" value="ECO:0007669"/>
    <property type="project" value="InterPro"/>
</dbReference>
<feature type="domain" description="Inosine/uridine-preferring nucleoside hydrolase" evidence="2">
    <location>
        <begin position="7"/>
        <end position="307"/>
    </location>
</feature>
<name>A0A2B4RPW5_STYPI</name>
<protein>
    <submittedName>
        <fullName evidence="3">Inosine-uridine preferring nucleoside hydrolase</fullName>
    </submittedName>
</protein>
<comment type="caution">
    <text evidence="3">The sequence shown here is derived from an EMBL/GenBank/DDBJ whole genome shotgun (WGS) entry which is preliminary data.</text>
</comment>
<dbReference type="Proteomes" id="UP000225706">
    <property type="component" value="Unassembled WGS sequence"/>
</dbReference>
<dbReference type="PANTHER" id="PTHR46190:SF1">
    <property type="entry name" value="SI:CH211-201H21.5"/>
    <property type="match status" value="1"/>
</dbReference>
<evidence type="ECO:0000259" key="2">
    <source>
        <dbReference type="Pfam" id="PF01156"/>
    </source>
</evidence>
<evidence type="ECO:0000313" key="4">
    <source>
        <dbReference type="Proteomes" id="UP000225706"/>
    </source>
</evidence>
<reference evidence="4" key="1">
    <citation type="journal article" date="2017" name="bioRxiv">
        <title>Comparative analysis of the genomes of Stylophora pistillata and Acropora digitifera provides evidence for extensive differences between species of corals.</title>
        <authorList>
            <person name="Voolstra C.R."/>
            <person name="Li Y."/>
            <person name="Liew Y.J."/>
            <person name="Baumgarten S."/>
            <person name="Zoccola D."/>
            <person name="Flot J.-F."/>
            <person name="Tambutte S."/>
            <person name="Allemand D."/>
            <person name="Aranda M."/>
        </authorList>
    </citation>
    <scope>NUCLEOTIDE SEQUENCE [LARGE SCALE GENOMIC DNA]</scope>
</reference>
<dbReference type="SUPFAM" id="SSF53590">
    <property type="entry name" value="Nucleoside hydrolase"/>
    <property type="match status" value="1"/>
</dbReference>
<dbReference type="PANTHER" id="PTHR46190">
    <property type="entry name" value="SI:CH211-201H21.5-RELATED"/>
    <property type="match status" value="1"/>
</dbReference>
<keyword evidence="3" id="KW-0378">Hydrolase</keyword>
<dbReference type="InterPro" id="IPR036452">
    <property type="entry name" value="Ribo_hydro-like"/>
</dbReference>
<dbReference type="Pfam" id="PF01156">
    <property type="entry name" value="IU_nuc_hydro"/>
    <property type="match status" value="1"/>
</dbReference>
<dbReference type="AlphaFoldDB" id="A0A2B4RPW5"/>
<evidence type="ECO:0000256" key="1">
    <source>
        <dbReference type="ARBA" id="ARBA00009176"/>
    </source>
</evidence>
<evidence type="ECO:0000313" key="3">
    <source>
        <dbReference type="EMBL" id="PFX20464.1"/>
    </source>
</evidence>
<dbReference type="EMBL" id="LSMT01000316">
    <property type="protein sequence ID" value="PFX20464.1"/>
    <property type="molecule type" value="Genomic_DNA"/>
</dbReference>
<dbReference type="Gene3D" id="3.90.245.10">
    <property type="entry name" value="Ribonucleoside hydrolase-like"/>
    <property type="match status" value="1"/>
</dbReference>
<dbReference type="CDD" id="cd02649">
    <property type="entry name" value="nuc_hydro_CeIAG"/>
    <property type="match status" value="1"/>
</dbReference>
<keyword evidence="4" id="KW-1185">Reference proteome</keyword>